<gene>
    <name evidence="1" type="ORF">PPRIM_AZ9-3.1.T0820073</name>
</gene>
<evidence type="ECO:0000313" key="2">
    <source>
        <dbReference type="Proteomes" id="UP000688137"/>
    </source>
</evidence>
<reference evidence="1" key="1">
    <citation type="submission" date="2021-01" db="EMBL/GenBank/DDBJ databases">
        <authorList>
            <consortium name="Genoscope - CEA"/>
            <person name="William W."/>
        </authorList>
    </citation>
    <scope>NUCLEOTIDE SEQUENCE</scope>
</reference>
<proteinExistence type="predicted"/>
<sequence length="263" mass="31553">MDQNFINTYILPFLQIQQESPSNKKPCGFIDRTQMRQSRIIHQSVKLEPQIQGSVVDEIIKRCEIPSSYILYKRNKDFIPKQLNPISKSVNVRSNNSSLKAYQENQKIQKVHQKSKKQQSFIRRQSYSFQDQAENNITDHKEFTQKEASNFDMFDTKDLFATKLDFCSKQYTLESDREQKSTLYTPRISDILYRKAKNDLPHQNMKAIKLSNEWQNQQIQSDMRDYQDQKKFKNVRVQLDIHRYEHQRQQNKIKINRLLLKRL</sequence>
<name>A0A8S1N9K1_PARPR</name>
<comment type="caution">
    <text evidence="1">The sequence shown here is derived from an EMBL/GenBank/DDBJ whole genome shotgun (WGS) entry which is preliminary data.</text>
</comment>
<dbReference type="EMBL" id="CAJJDM010000085">
    <property type="protein sequence ID" value="CAD8088772.1"/>
    <property type="molecule type" value="Genomic_DNA"/>
</dbReference>
<organism evidence="1 2">
    <name type="scientific">Paramecium primaurelia</name>
    <dbReference type="NCBI Taxonomy" id="5886"/>
    <lineage>
        <taxon>Eukaryota</taxon>
        <taxon>Sar</taxon>
        <taxon>Alveolata</taxon>
        <taxon>Ciliophora</taxon>
        <taxon>Intramacronucleata</taxon>
        <taxon>Oligohymenophorea</taxon>
        <taxon>Peniculida</taxon>
        <taxon>Parameciidae</taxon>
        <taxon>Paramecium</taxon>
    </lineage>
</organism>
<protein>
    <submittedName>
        <fullName evidence="1">Uncharacterized protein</fullName>
    </submittedName>
</protein>
<dbReference type="Proteomes" id="UP000688137">
    <property type="component" value="Unassembled WGS sequence"/>
</dbReference>
<keyword evidence="2" id="KW-1185">Reference proteome</keyword>
<dbReference type="OMA" id="DIHRYEH"/>
<accession>A0A8S1N9K1</accession>
<dbReference type="AlphaFoldDB" id="A0A8S1N9K1"/>
<evidence type="ECO:0000313" key="1">
    <source>
        <dbReference type="EMBL" id="CAD8088772.1"/>
    </source>
</evidence>